<accession>A0A068LQQ4</accession>
<evidence type="ECO:0000313" key="2">
    <source>
        <dbReference type="EMBL" id="AIE60091.1"/>
    </source>
</evidence>
<dbReference type="InterPro" id="IPR000873">
    <property type="entry name" value="AMP-dep_synth/lig_dom"/>
</dbReference>
<reference evidence="2 3" key="1">
    <citation type="journal article" date="2015" name="BMC Genomics">
        <title>Transcriptome analysis of thermophilic methylotrophic Bacillus methanolicus MGA3 using RNA-sequencing provides detailed insights into its previously uncharted transcriptional landscape.</title>
        <authorList>
            <person name="Irla M."/>
            <person name="Neshat A."/>
            <person name="Brautaset T."/>
            <person name="Ruckert C."/>
            <person name="Kalinowski J."/>
            <person name="Wendisch V.F."/>
        </authorList>
    </citation>
    <scope>NUCLEOTIDE SEQUENCE [LARGE SCALE GENOMIC DNA]</scope>
    <source>
        <strain evidence="3">MGA3 / ATCC 53907</strain>
    </source>
</reference>
<organism evidence="2 3">
    <name type="scientific">Bacillus methanolicus (strain MGA3 / ATCC 53907)</name>
    <dbReference type="NCBI Taxonomy" id="796606"/>
    <lineage>
        <taxon>Bacteria</taxon>
        <taxon>Bacillati</taxon>
        <taxon>Bacillota</taxon>
        <taxon>Bacilli</taxon>
        <taxon>Bacillales</taxon>
        <taxon>Bacillaceae</taxon>
        <taxon>Bacillus</taxon>
    </lineage>
</organism>
<dbReference type="EMBL" id="CP007739">
    <property type="protein sequence ID" value="AIE60091.1"/>
    <property type="molecule type" value="Genomic_DNA"/>
</dbReference>
<sequence>MSDLLNITVGKLLEEKAKLHPNHEAVVYADRFLRMTYDEFDRHCRKAARGLMRLGLEKGELFFIVSGAYSEHSHAFPSVLKWSLFKNFILRLFYKRFKTKNAPASMRFRQCL</sequence>
<feature type="domain" description="AMP-dependent synthetase/ligase" evidence="1">
    <location>
        <begin position="13"/>
        <end position="81"/>
    </location>
</feature>
<dbReference type="Proteomes" id="UP000027602">
    <property type="component" value="Chromosome"/>
</dbReference>
<dbReference type="SUPFAM" id="SSF56801">
    <property type="entry name" value="Acetyl-CoA synthetase-like"/>
    <property type="match status" value="1"/>
</dbReference>
<keyword evidence="3" id="KW-1185">Reference proteome</keyword>
<evidence type="ECO:0000259" key="1">
    <source>
        <dbReference type="Pfam" id="PF00501"/>
    </source>
</evidence>
<gene>
    <name evidence="2" type="ORF">BMMGA3_08435</name>
</gene>
<proteinExistence type="predicted"/>
<dbReference type="Gene3D" id="3.40.50.980">
    <property type="match status" value="1"/>
</dbReference>
<dbReference type="eggNOG" id="COG0318">
    <property type="taxonomic scope" value="Bacteria"/>
</dbReference>
<protein>
    <recommendedName>
        <fullName evidence="1">AMP-dependent synthetase/ligase domain-containing protein</fullName>
    </recommendedName>
</protein>
<dbReference type="KEGG" id="bmet:BMMGA3_08435"/>
<dbReference type="Pfam" id="PF00501">
    <property type="entry name" value="AMP-binding"/>
    <property type="match status" value="1"/>
</dbReference>
<dbReference type="HOGENOM" id="CLU_2140854_0_0_9"/>
<dbReference type="STRING" id="796606.BMMGA3_08435"/>
<evidence type="ECO:0000313" key="3">
    <source>
        <dbReference type="Proteomes" id="UP000027602"/>
    </source>
</evidence>
<dbReference type="AlphaFoldDB" id="A0A068LQQ4"/>
<name>A0A068LQQ4_BACMM</name>